<dbReference type="PROSITE" id="PS51384">
    <property type="entry name" value="FAD_FR"/>
    <property type="match status" value="1"/>
</dbReference>
<dbReference type="SUPFAM" id="SSF63380">
    <property type="entry name" value="Riboflavin synthase domain-like"/>
    <property type="match status" value="1"/>
</dbReference>
<organism evidence="3 4">
    <name type="scientific">Aureimonas pseudogalii</name>
    <dbReference type="NCBI Taxonomy" id="1744844"/>
    <lineage>
        <taxon>Bacteria</taxon>
        <taxon>Pseudomonadati</taxon>
        <taxon>Pseudomonadota</taxon>
        <taxon>Alphaproteobacteria</taxon>
        <taxon>Hyphomicrobiales</taxon>
        <taxon>Aurantimonadaceae</taxon>
        <taxon>Aureimonas</taxon>
    </lineage>
</organism>
<dbReference type="PANTHER" id="PTHR30157:SF0">
    <property type="entry name" value="NADPH-DEPENDENT FERRIC-CHELATE REDUCTASE"/>
    <property type="match status" value="1"/>
</dbReference>
<comment type="caution">
    <text evidence="3">The sequence shown here is derived from an EMBL/GenBank/DDBJ whole genome shotgun (WGS) entry which is preliminary data.</text>
</comment>
<evidence type="ECO:0000313" key="3">
    <source>
        <dbReference type="EMBL" id="MBB4000293.1"/>
    </source>
</evidence>
<dbReference type="CDD" id="cd06193">
    <property type="entry name" value="siderophore_interacting"/>
    <property type="match status" value="1"/>
</dbReference>
<evidence type="ECO:0000259" key="2">
    <source>
        <dbReference type="PROSITE" id="PS51384"/>
    </source>
</evidence>
<dbReference type="PANTHER" id="PTHR30157">
    <property type="entry name" value="FERRIC REDUCTASE, NADPH-DEPENDENT"/>
    <property type="match status" value="1"/>
</dbReference>
<feature type="domain" description="FAD-binding FR-type" evidence="2">
    <location>
        <begin position="55"/>
        <end position="181"/>
    </location>
</feature>
<dbReference type="Gene3D" id="2.40.30.10">
    <property type="entry name" value="Translation factors"/>
    <property type="match status" value="1"/>
</dbReference>
<dbReference type="InterPro" id="IPR017938">
    <property type="entry name" value="Riboflavin_synthase-like_b-brl"/>
</dbReference>
<dbReference type="GO" id="GO:0016491">
    <property type="term" value="F:oxidoreductase activity"/>
    <property type="evidence" value="ECO:0007669"/>
    <property type="project" value="InterPro"/>
</dbReference>
<dbReference type="AlphaFoldDB" id="A0A7W6H809"/>
<dbReference type="InterPro" id="IPR039261">
    <property type="entry name" value="FNR_nucleotide-bd"/>
</dbReference>
<keyword evidence="4" id="KW-1185">Reference proteome</keyword>
<name>A0A7W6H809_9HYPH</name>
<dbReference type="InterPro" id="IPR007037">
    <property type="entry name" value="SIP_rossman_dom"/>
</dbReference>
<dbReference type="Proteomes" id="UP000542776">
    <property type="component" value="Unassembled WGS sequence"/>
</dbReference>
<dbReference type="Pfam" id="PF04954">
    <property type="entry name" value="SIP"/>
    <property type="match status" value="1"/>
</dbReference>
<dbReference type="InterPro" id="IPR039374">
    <property type="entry name" value="SIP_fam"/>
</dbReference>
<accession>A0A7W6H809</accession>
<evidence type="ECO:0000313" key="4">
    <source>
        <dbReference type="Proteomes" id="UP000542776"/>
    </source>
</evidence>
<protein>
    <submittedName>
        <fullName evidence="3">NADPH-dependent ferric siderophore reductase</fullName>
    </submittedName>
</protein>
<dbReference type="Pfam" id="PF08021">
    <property type="entry name" value="FAD_binding_9"/>
    <property type="match status" value="1"/>
</dbReference>
<comment type="similarity">
    <text evidence="1">Belongs to the SIP oxidoreductase family.</text>
</comment>
<proteinExistence type="inferred from homology"/>
<dbReference type="Gene3D" id="3.40.50.80">
    <property type="entry name" value="Nucleotide-binding domain of ferredoxin-NADP reductase (FNR) module"/>
    <property type="match status" value="1"/>
</dbReference>
<reference evidence="3 4" key="1">
    <citation type="submission" date="2020-08" db="EMBL/GenBank/DDBJ databases">
        <title>Genomic Encyclopedia of Type Strains, Phase IV (KMG-IV): sequencing the most valuable type-strain genomes for metagenomic binning, comparative biology and taxonomic classification.</title>
        <authorList>
            <person name="Goeker M."/>
        </authorList>
    </citation>
    <scope>NUCLEOTIDE SEQUENCE [LARGE SCALE GENOMIC DNA]</scope>
    <source>
        <strain evidence="3 4">DSM 102238</strain>
    </source>
</reference>
<gene>
    <name evidence="3" type="ORF">GGR04_004169</name>
</gene>
<dbReference type="InterPro" id="IPR017927">
    <property type="entry name" value="FAD-bd_FR_type"/>
</dbReference>
<dbReference type="InterPro" id="IPR013113">
    <property type="entry name" value="SIP_FAD-bd"/>
</dbReference>
<sequence length="316" mass="34221">MVPGDGSLDLRVEAETAVGLNRVRHSLTGLITFNARSETLSIEWQGDVVGPTLPPDLRVLTVANVRDVTPRMRRVSFTGEDLWRFAPLDQLHARLLFSPKDAGDPEWPRLDDDGGILWPGGRQTIGSRVYTIRTVDPVAGTMAIDFVLHPHGGGPGIEWVRSARVGDIVGILGPAAHGLRPASHYLLAGDETGLPGIARILEALPPHVGGVAMIEVEDAQEEQTLAAPGGVELRWLHRNGRSPGTTSLLDEAVRATPGMPPDTFVWAGCEFQAFRAIRSYLREIGLPRAQQVCFPHWRAGMSEEDIVEVGAQAVAE</sequence>
<dbReference type="EMBL" id="JACIEK010000017">
    <property type="protein sequence ID" value="MBB4000293.1"/>
    <property type="molecule type" value="Genomic_DNA"/>
</dbReference>
<evidence type="ECO:0000256" key="1">
    <source>
        <dbReference type="ARBA" id="ARBA00035644"/>
    </source>
</evidence>